<reference evidence="1 2" key="1">
    <citation type="submission" date="2014-06" db="EMBL/GenBank/DDBJ databases">
        <authorList>
            <person name="Ju J."/>
            <person name="Zhang J."/>
        </authorList>
    </citation>
    <scope>NUCLEOTIDE SEQUENCE [LARGE SCALE GENOMIC DNA]</scope>
    <source>
        <strain evidence="1 2">DsW_47</strain>
    </source>
</reference>
<proteinExistence type="predicted"/>
<protein>
    <submittedName>
        <fullName evidence="1">Uncharacterized protein</fullName>
    </submittedName>
</protein>
<name>A0A1Z5YRJ5_9PROT</name>
<evidence type="ECO:0000313" key="1">
    <source>
        <dbReference type="EMBL" id="OUI99392.1"/>
    </source>
</evidence>
<comment type="caution">
    <text evidence="1">The sequence shown here is derived from an EMBL/GenBank/DDBJ whole genome shotgun (WGS) entry which is preliminary data.</text>
</comment>
<organism evidence="1 2">
    <name type="scientific">Acetobacter cibinongensis</name>
    <dbReference type="NCBI Taxonomy" id="146475"/>
    <lineage>
        <taxon>Bacteria</taxon>
        <taxon>Pseudomonadati</taxon>
        <taxon>Pseudomonadota</taxon>
        <taxon>Alphaproteobacteria</taxon>
        <taxon>Acetobacterales</taxon>
        <taxon>Acetobacteraceae</taxon>
        <taxon>Acetobacter</taxon>
    </lineage>
</organism>
<dbReference type="OrthoDB" id="7225574at2"/>
<sequence>MTPKHFSPSDPGLDRLVDVWLQMHDVLLPALLAARDHGLVDTMPFGRPLDGHVLLLRQLLRGFERGLQELAERSPLF</sequence>
<dbReference type="RefSeq" id="WP_086652186.1">
    <property type="nucleotide sequence ID" value="NZ_JOMQ01000073.1"/>
</dbReference>
<gene>
    <name evidence="1" type="ORF">HK14_14430</name>
</gene>
<evidence type="ECO:0000313" key="2">
    <source>
        <dbReference type="Proteomes" id="UP000196086"/>
    </source>
</evidence>
<dbReference type="AlphaFoldDB" id="A0A1Z5YRJ5"/>
<dbReference type="EMBL" id="JOMQ01000073">
    <property type="protein sequence ID" value="OUI99392.1"/>
    <property type="molecule type" value="Genomic_DNA"/>
</dbReference>
<accession>A0A1Z5YRJ5</accession>
<dbReference type="Proteomes" id="UP000196086">
    <property type="component" value="Unassembled WGS sequence"/>
</dbReference>